<evidence type="ECO:0000259" key="2">
    <source>
        <dbReference type="PROSITE" id="PS50054"/>
    </source>
</evidence>
<dbReference type="SMART" id="SM00195">
    <property type="entry name" value="DSPc"/>
    <property type="match status" value="1"/>
</dbReference>
<accession>W4GP83</accession>
<feature type="compositionally biased region" description="Polar residues" evidence="1">
    <location>
        <begin position="364"/>
        <end position="374"/>
    </location>
</feature>
<organism evidence="4">
    <name type="scientific">Aphanomyces astaci</name>
    <name type="common">Crayfish plague agent</name>
    <dbReference type="NCBI Taxonomy" id="112090"/>
    <lineage>
        <taxon>Eukaryota</taxon>
        <taxon>Sar</taxon>
        <taxon>Stramenopiles</taxon>
        <taxon>Oomycota</taxon>
        <taxon>Saprolegniomycetes</taxon>
        <taxon>Saprolegniales</taxon>
        <taxon>Verrucalvaceae</taxon>
        <taxon>Aphanomyces</taxon>
    </lineage>
</organism>
<protein>
    <recommendedName>
        <fullName evidence="5">Tyrosine-protein phosphatase domain-containing protein</fullName>
    </recommendedName>
</protein>
<reference evidence="4" key="1">
    <citation type="submission" date="2013-12" db="EMBL/GenBank/DDBJ databases">
        <title>The Genome Sequence of Aphanomyces astaci APO3.</title>
        <authorList>
            <consortium name="The Broad Institute Genomics Platform"/>
            <person name="Russ C."/>
            <person name="Tyler B."/>
            <person name="van West P."/>
            <person name="Dieguez-Uribeondo J."/>
            <person name="Young S.K."/>
            <person name="Zeng Q."/>
            <person name="Gargeya S."/>
            <person name="Fitzgerald M."/>
            <person name="Abouelleil A."/>
            <person name="Alvarado L."/>
            <person name="Chapman S.B."/>
            <person name="Gainer-Dewar J."/>
            <person name="Goldberg J."/>
            <person name="Griggs A."/>
            <person name="Gujja S."/>
            <person name="Hansen M."/>
            <person name="Howarth C."/>
            <person name="Imamovic A."/>
            <person name="Ireland A."/>
            <person name="Larimer J."/>
            <person name="McCowan C."/>
            <person name="Murphy C."/>
            <person name="Pearson M."/>
            <person name="Poon T.W."/>
            <person name="Priest M."/>
            <person name="Roberts A."/>
            <person name="Saif S."/>
            <person name="Shea T."/>
            <person name="Sykes S."/>
            <person name="Wortman J."/>
            <person name="Nusbaum C."/>
            <person name="Birren B."/>
        </authorList>
    </citation>
    <scope>NUCLEOTIDE SEQUENCE [LARGE SCALE GENOMIC DNA]</scope>
    <source>
        <strain evidence="4">APO3</strain>
    </source>
</reference>
<feature type="region of interest" description="Disordered" evidence="1">
    <location>
        <begin position="271"/>
        <end position="419"/>
    </location>
</feature>
<evidence type="ECO:0000259" key="3">
    <source>
        <dbReference type="PROSITE" id="PS50056"/>
    </source>
</evidence>
<feature type="domain" description="Tyrosine-protein phosphatase" evidence="2">
    <location>
        <begin position="1"/>
        <end position="148"/>
    </location>
</feature>
<feature type="compositionally biased region" description="Polar residues" evidence="1">
    <location>
        <begin position="515"/>
        <end position="532"/>
    </location>
</feature>
<feature type="region of interest" description="Disordered" evidence="1">
    <location>
        <begin position="456"/>
        <end position="601"/>
    </location>
</feature>
<evidence type="ECO:0000256" key="1">
    <source>
        <dbReference type="SAM" id="MobiDB-lite"/>
    </source>
</evidence>
<dbReference type="InterPro" id="IPR029021">
    <property type="entry name" value="Prot-tyrosine_phosphatase-like"/>
</dbReference>
<feature type="domain" description="Tyrosine specific protein phosphatases" evidence="3">
    <location>
        <begin position="69"/>
        <end position="129"/>
    </location>
</feature>
<evidence type="ECO:0000313" key="4">
    <source>
        <dbReference type="EMBL" id="ETV80824.1"/>
    </source>
</evidence>
<evidence type="ECO:0008006" key="5">
    <source>
        <dbReference type="Google" id="ProtNLM"/>
    </source>
</evidence>
<feature type="compositionally biased region" description="Basic and acidic residues" evidence="1">
    <location>
        <begin position="472"/>
        <end position="483"/>
    </location>
</feature>
<dbReference type="EMBL" id="KI913125">
    <property type="protein sequence ID" value="ETV80824.1"/>
    <property type="molecule type" value="Genomic_DNA"/>
</dbReference>
<dbReference type="OrthoDB" id="10252009at2759"/>
<dbReference type="Pfam" id="PF00782">
    <property type="entry name" value="DSPc"/>
    <property type="match status" value="1"/>
</dbReference>
<feature type="compositionally biased region" description="Low complexity" evidence="1">
    <location>
        <begin position="572"/>
        <end position="585"/>
    </location>
</feature>
<dbReference type="InterPro" id="IPR000387">
    <property type="entry name" value="Tyr_Pase_dom"/>
</dbReference>
<dbReference type="AlphaFoldDB" id="W4GP83"/>
<dbReference type="PANTHER" id="PTHR46653">
    <property type="entry name" value="SPECIFICITY PROTEIN PHOSPHATASE, PUTATIVE-RELATED"/>
    <property type="match status" value="1"/>
</dbReference>
<dbReference type="PANTHER" id="PTHR46653:SF1">
    <property type="entry name" value="SPECIFICITY PROTEIN PHOSPHATASE, PUTATIVE-RELATED"/>
    <property type="match status" value="1"/>
</dbReference>
<name>W4GP83_APHAT</name>
<dbReference type="CDD" id="cd14498">
    <property type="entry name" value="DSP"/>
    <property type="match status" value="1"/>
</dbReference>
<dbReference type="Gene3D" id="3.90.190.10">
    <property type="entry name" value="Protein tyrosine phosphatase superfamily"/>
    <property type="match status" value="1"/>
</dbReference>
<dbReference type="InterPro" id="IPR020422">
    <property type="entry name" value="TYR_PHOSPHATASE_DUAL_dom"/>
</dbReference>
<dbReference type="VEuPathDB" id="FungiDB:H257_06290"/>
<feature type="compositionally biased region" description="Low complexity" evidence="1">
    <location>
        <begin position="331"/>
        <end position="343"/>
    </location>
</feature>
<dbReference type="InterPro" id="IPR000340">
    <property type="entry name" value="Dual-sp_phosphatase_cat-dom"/>
</dbReference>
<dbReference type="PROSITE" id="PS50054">
    <property type="entry name" value="TYR_PHOSPHATASE_DUAL"/>
    <property type="match status" value="1"/>
</dbReference>
<dbReference type="RefSeq" id="XP_009829771.1">
    <property type="nucleotide sequence ID" value="XM_009831469.1"/>
</dbReference>
<dbReference type="PROSITE" id="PS50056">
    <property type="entry name" value="TYR_PHOSPHATASE_2"/>
    <property type="match status" value="1"/>
</dbReference>
<dbReference type="SUPFAM" id="SSF52799">
    <property type="entry name" value="(Phosphotyrosine protein) phosphatases II"/>
    <property type="match status" value="1"/>
</dbReference>
<gene>
    <name evidence="4" type="ORF">H257_06290</name>
</gene>
<proteinExistence type="predicted"/>
<feature type="compositionally biased region" description="Pro residues" evidence="1">
    <location>
        <begin position="539"/>
        <end position="551"/>
    </location>
</feature>
<sequence>MSTKINNGLFMGDIDAAQDAEFLSLNGIEFIVNCVPREVPNAFEPEGIRYFACDMAEQPEGILFDLRNEDYVELIAFIDHAMQSSLSLLVHSLDGMSRSPCVMMAYLMSKYQWSLDKAYEFVKMKRPDIAPHNAYLDQLAMLDAQLQKNHRASEKKRNEWDPLHTDPKTDELVLVNTFLNVTNGIALPHDSAPRKLKKKQLVWIDLCPRMRKLNPHYDFTKLERPPSASYSSLSAGNGWVDTEASTTVHRPSSSPAASRVVVMESRAVHDVDLSLSDDEQERVTKDEDSWDMSTSDPGLSHDADFDRPLSSWVTARQGPPRQPETRHKRPQVQPQPQQQKPPQNIQPPPLQHRSSFPSQHIKPSHTSKGSTVMPQTLHPPFPSDLSQNQHSPTDKTDEFKLSNNNHPRYLQHTKSSRNAKTIKAAQGRYAMPVVDDKPPVVMPVTNNVAAAVPMPATRGVPPKRVSKSSFVMEKEPADSRESTTRLPTTASKHVRQAAPPPPSGATAAVRPKTAPQANHRTTAPKPSTNNQPFKKKQPSAPPTKQPRPPAAPKGLSANNATDVLFKKPPADIKPTTIPPATANITGSMMPPPRRASSAKWR</sequence>
<dbReference type="STRING" id="112090.W4GP83"/>
<dbReference type="GeneID" id="20808286"/>